<dbReference type="EMBL" id="FMJD01000010">
    <property type="protein sequence ID" value="SCM78049.1"/>
    <property type="molecule type" value="Genomic_DNA"/>
</dbReference>
<organism evidence="2">
    <name type="scientific">uncultured Pleomorphomonas sp</name>
    <dbReference type="NCBI Taxonomy" id="442121"/>
    <lineage>
        <taxon>Bacteria</taxon>
        <taxon>Pseudomonadati</taxon>
        <taxon>Pseudomonadota</taxon>
        <taxon>Alphaproteobacteria</taxon>
        <taxon>Hyphomicrobiales</taxon>
        <taxon>Pleomorphomonadaceae</taxon>
        <taxon>Pleomorphomonas</taxon>
        <taxon>environmental samples</taxon>
    </lineage>
</organism>
<name>A0A212LL08_9HYPH</name>
<feature type="region of interest" description="Disordered" evidence="1">
    <location>
        <begin position="1"/>
        <end position="62"/>
    </location>
</feature>
<gene>
    <name evidence="2" type="ORF">KL86PLE_60371</name>
</gene>
<accession>A0A212LL08</accession>
<reference evidence="2" key="1">
    <citation type="submission" date="2016-08" db="EMBL/GenBank/DDBJ databases">
        <authorList>
            <person name="Seilhamer J.J."/>
        </authorList>
    </citation>
    <scope>NUCLEOTIDE SEQUENCE</scope>
    <source>
        <strain evidence="2">86</strain>
    </source>
</reference>
<proteinExistence type="predicted"/>
<dbReference type="AlphaFoldDB" id="A0A212LL08"/>
<sequence length="62" mass="6791">MLSKQQGLPRQAAVTEVALSRSSTDLSHLDIGERHSGMKKRLDDHPTSENEVARDLSSCRGS</sequence>
<evidence type="ECO:0000256" key="1">
    <source>
        <dbReference type="SAM" id="MobiDB-lite"/>
    </source>
</evidence>
<feature type="compositionally biased region" description="Basic and acidic residues" evidence="1">
    <location>
        <begin position="27"/>
        <end position="54"/>
    </location>
</feature>
<protein>
    <submittedName>
        <fullName evidence="2">Uncharacterized protein</fullName>
    </submittedName>
</protein>
<evidence type="ECO:0000313" key="2">
    <source>
        <dbReference type="EMBL" id="SCM78049.1"/>
    </source>
</evidence>